<proteinExistence type="predicted"/>
<evidence type="ECO:0000313" key="3">
    <source>
        <dbReference type="Proteomes" id="UP001221757"/>
    </source>
</evidence>
<sequence length="264" mass="28425">MCVHGGTLVRSTPVRHHFSIAYPATSVSLACRTRPLCATLKSTVPHTTTRLPAFRIVGVARCRGCALCHLRSTLIDSRESAERLQYPARSDGRIYIAFPHAHERPRAPPQIPPLRLRIPRASERPCRARIDCGACHGSNATSASRLAGAHLYASRSVRLIHVRVPCAPRNTTHSHLPPPPNAATSHANAPIRTRTHRGGREAEVASEKASGRGWRAGGFEGPRTCVGAGIGAVGRRGVVRRGRGRGRGIDVAGRSRTRSSQESG</sequence>
<dbReference type="AlphaFoldDB" id="A0AAD7D046"/>
<accession>A0AAD7D046</accession>
<feature type="region of interest" description="Disordered" evidence="1">
    <location>
        <begin position="241"/>
        <end position="264"/>
    </location>
</feature>
<feature type="compositionally biased region" description="Basic and acidic residues" evidence="1">
    <location>
        <begin position="198"/>
        <end position="210"/>
    </location>
</feature>
<feature type="region of interest" description="Disordered" evidence="1">
    <location>
        <begin position="170"/>
        <end position="216"/>
    </location>
</feature>
<dbReference type="Proteomes" id="UP001221757">
    <property type="component" value="Unassembled WGS sequence"/>
</dbReference>
<name>A0AAD7D046_MYCRO</name>
<dbReference type="EMBL" id="JARKIE010000172">
    <property type="protein sequence ID" value="KAJ7671809.1"/>
    <property type="molecule type" value="Genomic_DNA"/>
</dbReference>
<keyword evidence="3" id="KW-1185">Reference proteome</keyword>
<reference evidence="2" key="1">
    <citation type="submission" date="2023-03" db="EMBL/GenBank/DDBJ databases">
        <title>Massive genome expansion in bonnet fungi (Mycena s.s.) driven by repeated elements and novel gene families across ecological guilds.</title>
        <authorList>
            <consortium name="Lawrence Berkeley National Laboratory"/>
            <person name="Harder C.B."/>
            <person name="Miyauchi S."/>
            <person name="Viragh M."/>
            <person name="Kuo A."/>
            <person name="Thoen E."/>
            <person name="Andreopoulos B."/>
            <person name="Lu D."/>
            <person name="Skrede I."/>
            <person name="Drula E."/>
            <person name="Henrissat B."/>
            <person name="Morin E."/>
            <person name="Kohler A."/>
            <person name="Barry K."/>
            <person name="LaButti K."/>
            <person name="Morin E."/>
            <person name="Salamov A."/>
            <person name="Lipzen A."/>
            <person name="Mereny Z."/>
            <person name="Hegedus B."/>
            <person name="Baldrian P."/>
            <person name="Stursova M."/>
            <person name="Weitz H."/>
            <person name="Taylor A."/>
            <person name="Grigoriev I.V."/>
            <person name="Nagy L.G."/>
            <person name="Martin F."/>
            <person name="Kauserud H."/>
        </authorList>
    </citation>
    <scope>NUCLEOTIDE SEQUENCE</scope>
    <source>
        <strain evidence="2">CBHHK067</strain>
    </source>
</reference>
<gene>
    <name evidence="2" type="ORF">B0H17DRAFT_1183578</name>
</gene>
<protein>
    <submittedName>
        <fullName evidence="2">Uncharacterized protein</fullName>
    </submittedName>
</protein>
<feature type="non-terminal residue" evidence="2">
    <location>
        <position position="1"/>
    </location>
</feature>
<comment type="caution">
    <text evidence="2">The sequence shown here is derived from an EMBL/GenBank/DDBJ whole genome shotgun (WGS) entry which is preliminary data.</text>
</comment>
<evidence type="ECO:0000313" key="2">
    <source>
        <dbReference type="EMBL" id="KAJ7671809.1"/>
    </source>
</evidence>
<organism evidence="2 3">
    <name type="scientific">Mycena rosella</name>
    <name type="common">Pink bonnet</name>
    <name type="synonym">Agaricus rosellus</name>
    <dbReference type="NCBI Taxonomy" id="1033263"/>
    <lineage>
        <taxon>Eukaryota</taxon>
        <taxon>Fungi</taxon>
        <taxon>Dikarya</taxon>
        <taxon>Basidiomycota</taxon>
        <taxon>Agaricomycotina</taxon>
        <taxon>Agaricomycetes</taxon>
        <taxon>Agaricomycetidae</taxon>
        <taxon>Agaricales</taxon>
        <taxon>Marasmiineae</taxon>
        <taxon>Mycenaceae</taxon>
        <taxon>Mycena</taxon>
    </lineage>
</organism>
<evidence type="ECO:0000256" key="1">
    <source>
        <dbReference type="SAM" id="MobiDB-lite"/>
    </source>
</evidence>